<organism evidence="1 2">
    <name type="scientific">Slackia isoflavoniconvertens</name>
    <dbReference type="NCBI Taxonomy" id="572010"/>
    <lineage>
        <taxon>Bacteria</taxon>
        <taxon>Bacillati</taxon>
        <taxon>Actinomycetota</taxon>
        <taxon>Coriobacteriia</taxon>
        <taxon>Eggerthellales</taxon>
        <taxon>Eggerthellaceae</taxon>
        <taxon>Slackia</taxon>
    </lineage>
</organism>
<dbReference type="RefSeq" id="WP_114615414.1">
    <property type="nucleotide sequence ID" value="NZ_PPTO01000006.1"/>
</dbReference>
<sequence length="124" mass="13514">MRSATGISAGGTIDVKRRSTERRFFVDAALGSGGRLDPQSSLTYLKVRFAPLSGRSGSSESMLAVLGLNRLISIFQEFDALNCSFDSLEKILKKGVALWWGHLYSIRLPLGHHSNGMRNMVGVA</sequence>
<dbReference type="AlphaFoldDB" id="A0A369LHB2"/>
<protein>
    <submittedName>
        <fullName evidence="1">Uncharacterized protein</fullName>
    </submittedName>
</protein>
<name>A0A369LHB2_9ACTN</name>
<gene>
    <name evidence="1" type="ORF">C1881_04895</name>
</gene>
<dbReference type="Proteomes" id="UP000253975">
    <property type="component" value="Unassembled WGS sequence"/>
</dbReference>
<dbReference type="EMBL" id="PPTO01000006">
    <property type="protein sequence ID" value="RDB59021.1"/>
    <property type="molecule type" value="Genomic_DNA"/>
</dbReference>
<evidence type="ECO:0000313" key="2">
    <source>
        <dbReference type="Proteomes" id="UP000253975"/>
    </source>
</evidence>
<comment type="caution">
    <text evidence="1">The sequence shown here is derived from an EMBL/GenBank/DDBJ whole genome shotgun (WGS) entry which is preliminary data.</text>
</comment>
<accession>A0A369LHB2</accession>
<reference evidence="1 2" key="1">
    <citation type="journal article" date="2018" name="Elife">
        <title>Discovery and characterization of a prevalent human gut bacterial enzyme sufficient for the inactivation of a family of plant toxins.</title>
        <authorList>
            <person name="Koppel N."/>
            <person name="Bisanz J.E."/>
            <person name="Pandelia M.E."/>
            <person name="Turnbaugh P.J."/>
            <person name="Balskus E.P."/>
        </authorList>
    </citation>
    <scope>NUCLEOTIDE SEQUENCE [LARGE SCALE GENOMIC DNA]</scope>
    <source>
        <strain evidence="1 2">OB21 GAM31</strain>
    </source>
</reference>
<proteinExistence type="predicted"/>
<evidence type="ECO:0000313" key="1">
    <source>
        <dbReference type="EMBL" id="RDB59021.1"/>
    </source>
</evidence>